<sequence>MSMWMRSRQIITDKIVTDQDYPLRTNHSAENSAHRKDILKKLIVSPEATPVTKTKKPTTVPSESVVESMPSDPNVSDSNQDSEEVIT</sequence>
<reference evidence="2 3" key="1">
    <citation type="journal article" date="2019" name="Sci. Rep.">
        <title>Orb-weaving spider Araneus ventricosus genome elucidates the spidroin gene catalogue.</title>
        <authorList>
            <person name="Kono N."/>
            <person name="Nakamura H."/>
            <person name="Ohtoshi R."/>
            <person name="Moran D.A.P."/>
            <person name="Shinohara A."/>
            <person name="Yoshida Y."/>
            <person name="Fujiwara M."/>
            <person name="Mori M."/>
            <person name="Tomita M."/>
            <person name="Arakawa K."/>
        </authorList>
    </citation>
    <scope>NUCLEOTIDE SEQUENCE [LARGE SCALE GENOMIC DNA]</scope>
</reference>
<proteinExistence type="predicted"/>
<protein>
    <submittedName>
        <fullName evidence="2">Uncharacterized protein</fullName>
    </submittedName>
</protein>
<organism evidence="2 3">
    <name type="scientific">Araneus ventricosus</name>
    <name type="common">Orbweaver spider</name>
    <name type="synonym">Epeira ventricosa</name>
    <dbReference type="NCBI Taxonomy" id="182803"/>
    <lineage>
        <taxon>Eukaryota</taxon>
        <taxon>Metazoa</taxon>
        <taxon>Ecdysozoa</taxon>
        <taxon>Arthropoda</taxon>
        <taxon>Chelicerata</taxon>
        <taxon>Arachnida</taxon>
        <taxon>Araneae</taxon>
        <taxon>Araneomorphae</taxon>
        <taxon>Entelegynae</taxon>
        <taxon>Araneoidea</taxon>
        <taxon>Araneidae</taxon>
        <taxon>Araneus</taxon>
    </lineage>
</organism>
<keyword evidence="3" id="KW-1185">Reference proteome</keyword>
<feature type="compositionally biased region" description="Low complexity" evidence="1">
    <location>
        <begin position="49"/>
        <end position="68"/>
    </location>
</feature>
<dbReference type="EMBL" id="BGPR01000615">
    <property type="protein sequence ID" value="GBM28614.1"/>
    <property type="molecule type" value="Genomic_DNA"/>
</dbReference>
<gene>
    <name evidence="2" type="ORF">AVEN_72185_1</name>
</gene>
<evidence type="ECO:0000256" key="1">
    <source>
        <dbReference type="SAM" id="MobiDB-lite"/>
    </source>
</evidence>
<evidence type="ECO:0000313" key="3">
    <source>
        <dbReference type="Proteomes" id="UP000499080"/>
    </source>
</evidence>
<accession>A0A4Y2ELA9</accession>
<evidence type="ECO:0000313" key="2">
    <source>
        <dbReference type="EMBL" id="GBM28614.1"/>
    </source>
</evidence>
<dbReference type="Proteomes" id="UP000499080">
    <property type="component" value="Unassembled WGS sequence"/>
</dbReference>
<feature type="region of interest" description="Disordered" evidence="1">
    <location>
        <begin position="48"/>
        <end position="87"/>
    </location>
</feature>
<name>A0A4Y2ELA9_ARAVE</name>
<comment type="caution">
    <text evidence="2">The sequence shown here is derived from an EMBL/GenBank/DDBJ whole genome shotgun (WGS) entry which is preliminary data.</text>
</comment>
<dbReference type="AlphaFoldDB" id="A0A4Y2ELA9"/>